<sequence length="297" mass="31235">MQSSVITEVFLPIALGVIMLGLGLSLTLADFRRVAEYPRAALVGLGCQTLLMPVVCYGITKAFGLPPQLAVGLMLLAASPGGATANLFSHLAKGDVALNVSLTAVNSVLSLFTLPLIVNFSLLHFMGEDRAIPLQFAKIAQVFAIVLVPISLGMWVRAKRAGLADRLDRPVRITSALFLLLVVIAAAVKERAQFVTYFQSVGLAALAFNLASMAVGYVVPGLLRVERKQAVAIAMEVGIHNGTLAIAIASSPRLLNDSVMAIPAAIYSVIMFFTAAVFGALVARRQAAGSAPVSPRP</sequence>
<feature type="transmembrane region" description="Helical" evidence="5">
    <location>
        <begin position="96"/>
        <end position="118"/>
    </location>
</feature>
<evidence type="ECO:0000313" key="6">
    <source>
        <dbReference type="EMBL" id="RKH33279.1"/>
    </source>
</evidence>
<dbReference type="InterPro" id="IPR002657">
    <property type="entry name" value="BilAc:Na_symport/Acr3"/>
</dbReference>
<evidence type="ECO:0000256" key="4">
    <source>
        <dbReference type="ARBA" id="ARBA00023136"/>
    </source>
</evidence>
<evidence type="ECO:0000256" key="5">
    <source>
        <dbReference type="SAM" id="Phobius"/>
    </source>
</evidence>
<dbReference type="Gene3D" id="1.20.1530.20">
    <property type="match status" value="1"/>
</dbReference>
<accession>A0A3A8MPW2</accession>
<dbReference type="OrthoDB" id="9806785at2"/>
<keyword evidence="4 5" id="KW-0472">Membrane</keyword>
<dbReference type="EMBL" id="RAWG01000381">
    <property type="protein sequence ID" value="RKH33279.1"/>
    <property type="molecule type" value="Genomic_DNA"/>
</dbReference>
<dbReference type="Pfam" id="PF01758">
    <property type="entry name" value="SBF"/>
    <property type="match status" value="1"/>
</dbReference>
<feature type="transmembrane region" description="Helical" evidence="5">
    <location>
        <begin position="170"/>
        <end position="188"/>
    </location>
</feature>
<protein>
    <submittedName>
        <fullName evidence="6">Bile acid:sodium symporter family protein</fullName>
    </submittedName>
</protein>
<organism evidence="6 7">
    <name type="scientific">Corallococcus sicarius</name>
    <dbReference type="NCBI Taxonomy" id="2316726"/>
    <lineage>
        <taxon>Bacteria</taxon>
        <taxon>Pseudomonadati</taxon>
        <taxon>Myxococcota</taxon>
        <taxon>Myxococcia</taxon>
        <taxon>Myxococcales</taxon>
        <taxon>Cystobacterineae</taxon>
        <taxon>Myxococcaceae</taxon>
        <taxon>Corallococcus</taxon>
    </lineage>
</organism>
<gene>
    <name evidence="6" type="ORF">D7X12_36275</name>
</gene>
<comment type="caution">
    <text evidence="6">The sequence shown here is derived from an EMBL/GenBank/DDBJ whole genome shotgun (WGS) entry which is preliminary data.</text>
</comment>
<dbReference type="PANTHER" id="PTHR10361:SF24">
    <property type="entry name" value="P3 PROTEIN"/>
    <property type="match status" value="1"/>
</dbReference>
<feature type="transmembrane region" description="Helical" evidence="5">
    <location>
        <begin position="231"/>
        <end position="249"/>
    </location>
</feature>
<feature type="transmembrane region" description="Helical" evidence="5">
    <location>
        <begin position="194"/>
        <end position="219"/>
    </location>
</feature>
<evidence type="ECO:0000256" key="1">
    <source>
        <dbReference type="ARBA" id="ARBA00004141"/>
    </source>
</evidence>
<keyword evidence="7" id="KW-1185">Reference proteome</keyword>
<evidence type="ECO:0000313" key="7">
    <source>
        <dbReference type="Proteomes" id="UP000273405"/>
    </source>
</evidence>
<feature type="transmembrane region" description="Helical" evidence="5">
    <location>
        <begin position="69"/>
        <end position="89"/>
    </location>
</feature>
<proteinExistence type="predicted"/>
<keyword evidence="3 5" id="KW-1133">Transmembrane helix</keyword>
<dbReference type="GO" id="GO:0016020">
    <property type="term" value="C:membrane"/>
    <property type="evidence" value="ECO:0007669"/>
    <property type="project" value="UniProtKB-SubCell"/>
</dbReference>
<name>A0A3A8MPW2_9BACT</name>
<dbReference type="PANTHER" id="PTHR10361">
    <property type="entry name" value="SODIUM-BILE ACID COTRANSPORTER"/>
    <property type="match status" value="1"/>
</dbReference>
<dbReference type="InterPro" id="IPR038770">
    <property type="entry name" value="Na+/solute_symporter_sf"/>
</dbReference>
<feature type="transmembrane region" description="Helical" evidence="5">
    <location>
        <begin position="138"/>
        <end position="158"/>
    </location>
</feature>
<feature type="transmembrane region" description="Helical" evidence="5">
    <location>
        <begin position="40"/>
        <end position="63"/>
    </location>
</feature>
<evidence type="ECO:0000256" key="3">
    <source>
        <dbReference type="ARBA" id="ARBA00022989"/>
    </source>
</evidence>
<dbReference type="InterPro" id="IPR004710">
    <property type="entry name" value="Bilac:Na_transpt"/>
</dbReference>
<dbReference type="RefSeq" id="WP_120629783.1">
    <property type="nucleotide sequence ID" value="NZ_RAWG01000381.1"/>
</dbReference>
<feature type="transmembrane region" description="Helical" evidence="5">
    <location>
        <begin position="6"/>
        <end position="28"/>
    </location>
</feature>
<dbReference type="AlphaFoldDB" id="A0A3A8MPW2"/>
<evidence type="ECO:0000256" key="2">
    <source>
        <dbReference type="ARBA" id="ARBA00022692"/>
    </source>
</evidence>
<dbReference type="Proteomes" id="UP000273405">
    <property type="component" value="Unassembled WGS sequence"/>
</dbReference>
<comment type="subcellular location">
    <subcellularLocation>
        <location evidence="1">Membrane</location>
        <topology evidence="1">Multi-pass membrane protein</topology>
    </subcellularLocation>
</comment>
<keyword evidence="2 5" id="KW-0812">Transmembrane</keyword>
<reference evidence="7" key="1">
    <citation type="submission" date="2018-09" db="EMBL/GenBank/DDBJ databases">
        <authorList>
            <person name="Livingstone P.G."/>
            <person name="Whitworth D.E."/>
        </authorList>
    </citation>
    <scope>NUCLEOTIDE SEQUENCE [LARGE SCALE GENOMIC DNA]</scope>
    <source>
        <strain evidence="7">CA040B</strain>
    </source>
</reference>
<feature type="transmembrane region" description="Helical" evidence="5">
    <location>
        <begin position="261"/>
        <end position="283"/>
    </location>
</feature>